<dbReference type="InterPro" id="IPR011650">
    <property type="entry name" value="Peptidase_M20_dimer"/>
</dbReference>
<dbReference type="Gene3D" id="3.40.630.10">
    <property type="entry name" value="Zn peptidases"/>
    <property type="match status" value="1"/>
</dbReference>
<dbReference type="PANTHER" id="PTHR43808:SF14">
    <property type="entry name" value="PUTATIVE-RELATED"/>
    <property type="match status" value="1"/>
</dbReference>
<evidence type="ECO:0000259" key="4">
    <source>
        <dbReference type="Pfam" id="PF07687"/>
    </source>
</evidence>
<evidence type="ECO:0000256" key="1">
    <source>
        <dbReference type="ARBA" id="ARBA00006247"/>
    </source>
</evidence>
<comment type="caution">
    <text evidence="5">The sequence shown here is derived from an EMBL/GenBank/DDBJ whole genome shotgun (WGS) entry which is preliminary data.</text>
</comment>
<sequence>MILFKDFGTQSGKFNSILPVEVESIDIPSRTSILHTQTKRQHLSTIQSICTMAATGDLPVIVLLKQLIEIPSTSDDELEVGIFLEQHLQSLGYTVERVPISPFSTRHNVYAYLGPKTLRKTRVCLSSHIDTVPPHIPLSVSSDGQTIWGRGACDDKGPLAAQIEAVEELRKEKKIDENGGDISFLFVVGEEKGGPGMLAANDMGLTWEAVIFGEPTEGKLGVGHKGHVVFELSATGIASHSGYPELGSSANTSLIAALSELLGADWPSSELLGPSTFHVGRMSGGVAYNVMAASSEALCAVRVACDLSGIKSKISGIVSNYQDVKIDFKFDYSETLLDHDIEGFATYAAAFGTDVPRLQGQYKKYLYGPGSILNAHGENEHIKVSELLESIEAYKKIILHCLEKN</sequence>
<evidence type="ECO:0000256" key="3">
    <source>
        <dbReference type="ARBA" id="ARBA00022801"/>
    </source>
</evidence>
<dbReference type="CDD" id="cd05652">
    <property type="entry name" value="M20_ArgE_DapE-like_fungal"/>
    <property type="match status" value="1"/>
</dbReference>
<proteinExistence type="inferred from homology"/>
<feature type="domain" description="Peptidase M20 dimerisation" evidence="4">
    <location>
        <begin position="222"/>
        <end position="304"/>
    </location>
</feature>
<dbReference type="GO" id="GO:0046872">
    <property type="term" value="F:metal ion binding"/>
    <property type="evidence" value="ECO:0007669"/>
    <property type="project" value="UniProtKB-KW"/>
</dbReference>
<dbReference type="Pfam" id="PF01546">
    <property type="entry name" value="Peptidase_M20"/>
    <property type="match status" value="1"/>
</dbReference>
<dbReference type="Pfam" id="PF07687">
    <property type="entry name" value="M20_dimer"/>
    <property type="match status" value="1"/>
</dbReference>
<organism evidence="5 6">
    <name type="scientific">Lachnellula suecica</name>
    <dbReference type="NCBI Taxonomy" id="602035"/>
    <lineage>
        <taxon>Eukaryota</taxon>
        <taxon>Fungi</taxon>
        <taxon>Dikarya</taxon>
        <taxon>Ascomycota</taxon>
        <taxon>Pezizomycotina</taxon>
        <taxon>Leotiomycetes</taxon>
        <taxon>Helotiales</taxon>
        <taxon>Lachnaceae</taxon>
        <taxon>Lachnellula</taxon>
    </lineage>
</organism>
<dbReference type="PANTHER" id="PTHR43808">
    <property type="entry name" value="ACETYLORNITHINE DEACETYLASE"/>
    <property type="match status" value="1"/>
</dbReference>
<dbReference type="AlphaFoldDB" id="A0A8T9CBQ9"/>
<name>A0A8T9CBQ9_9HELO</name>
<dbReference type="Gene3D" id="3.30.70.360">
    <property type="match status" value="1"/>
</dbReference>
<comment type="similarity">
    <text evidence="1">Belongs to the peptidase M20A family.</text>
</comment>
<reference evidence="5 6" key="1">
    <citation type="submission" date="2018-05" db="EMBL/GenBank/DDBJ databases">
        <title>Genome sequencing and assembly of the regulated plant pathogen Lachnellula willkommii and related sister species for the development of diagnostic species identification markers.</title>
        <authorList>
            <person name="Giroux E."/>
            <person name="Bilodeau G."/>
        </authorList>
    </citation>
    <scope>NUCLEOTIDE SEQUENCE [LARGE SCALE GENOMIC DNA]</scope>
    <source>
        <strain evidence="5 6">CBS 268.59</strain>
    </source>
</reference>
<evidence type="ECO:0000256" key="2">
    <source>
        <dbReference type="ARBA" id="ARBA00022723"/>
    </source>
</evidence>
<dbReference type="GO" id="GO:0016787">
    <property type="term" value="F:hydrolase activity"/>
    <property type="evidence" value="ECO:0007669"/>
    <property type="project" value="UniProtKB-KW"/>
</dbReference>
<dbReference type="Proteomes" id="UP000469558">
    <property type="component" value="Unassembled WGS sequence"/>
</dbReference>
<dbReference type="InterPro" id="IPR036264">
    <property type="entry name" value="Bact_exopeptidase_dim_dom"/>
</dbReference>
<accession>A0A8T9CBQ9</accession>
<dbReference type="OrthoDB" id="3064516at2759"/>
<protein>
    <submittedName>
        <fullName evidence="5">Peptidase M20 domain-containing protein</fullName>
    </submittedName>
</protein>
<dbReference type="EMBL" id="QGMK01000526">
    <property type="protein sequence ID" value="TVY81204.1"/>
    <property type="molecule type" value="Genomic_DNA"/>
</dbReference>
<dbReference type="SUPFAM" id="SSF53187">
    <property type="entry name" value="Zn-dependent exopeptidases"/>
    <property type="match status" value="1"/>
</dbReference>
<evidence type="ECO:0000313" key="6">
    <source>
        <dbReference type="Proteomes" id="UP000469558"/>
    </source>
</evidence>
<evidence type="ECO:0000313" key="5">
    <source>
        <dbReference type="EMBL" id="TVY81204.1"/>
    </source>
</evidence>
<gene>
    <name evidence="5" type="ORF">LSUE1_G002941</name>
</gene>
<keyword evidence="6" id="KW-1185">Reference proteome</keyword>
<keyword evidence="3" id="KW-0378">Hydrolase</keyword>
<dbReference type="SUPFAM" id="SSF55031">
    <property type="entry name" value="Bacterial exopeptidase dimerisation domain"/>
    <property type="match status" value="1"/>
</dbReference>
<keyword evidence="2" id="KW-0479">Metal-binding</keyword>
<dbReference type="InterPro" id="IPR050072">
    <property type="entry name" value="Peptidase_M20A"/>
</dbReference>
<dbReference type="InterPro" id="IPR002933">
    <property type="entry name" value="Peptidase_M20"/>
</dbReference>